<dbReference type="PANTHER" id="PTHR47320">
    <property type="entry name" value="BIFUNCTIONAL URIDYLYLTRANSFERASE/URIDYLYL-REMOVING ENZYME"/>
    <property type="match status" value="1"/>
</dbReference>
<evidence type="ECO:0000256" key="6">
    <source>
        <dbReference type="ARBA" id="ARBA00023268"/>
    </source>
</evidence>
<dbReference type="STRING" id="396588.Tgr7_1157"/>
<dbReference type="SMART" id="SM00471">
    <property type="entry name" value="HDc"/>
    <property type="match status" value="1"/>
</dbReference>
<dbReference type="eggNOG" id="COG2844">
    <property type="taxonomic scope" value="Bacteria"/>
</dbReference>
<evidence type="ECO:0000256" key="3">
    <source>
        <dbReference type="ARBA" id="ARBA00022737"/>
    </source>
</evidence>
<dbReference type="InterPro" id="IPR045865">
    <property type="entry name" value="ACT-like_dom_sf"/>
</dbReference>
<feature type="domain" description="HD" evidence="10">
    <location>
        <begin position="478"/>
        <end position="600"/>
    </location>
</feature>
<dbReference type="PANTHER" id="PTHR47320:SF1">
    <property type="entry name" value="BIFUNCTIONAL URIDYLYLTRANSFERASE_URIDYLYL-REMOVING ENZYME"/>
    <property type="match status" value="1"/>
</dbReference>
<dbReference type="CDD" id="cd04899">
    <property type="entry name" value="ACT_ACR-UUR-like_2"/>
    <property type="match status" value="1"/>
</dbReference>
<proteinExistence type="inferred from homology"/>
<evidence type="ECO:0000256" key="7">
    <source>
        <dbReference type="ARBA" id="ARBA00047968"/>
    </source>
</evidence>
<dbReference type="SUPFAM" id="SSF55021">
    <property type="entry name" value="ACT-like"/>
    <property type="match status" value="2"/>
</dbReference>
<dbReference type="EC" id="2.7.7.59" evidence="8"/>
<dbReference type="InterPro" id="IPR010043">
    <property type="entry name" value="UTase/UR"/>
</dbReference>
<keyword evidence="12" id="KW-1185">Reference proteome</keyword>
<dbReference type="EC" id="3.1.4.-" evidence="8"/>
<keyword evidence="2 8" id="KW-0548">Nucleotidyltransferase</keyword>
<dbReference type="InterPro" id="IPR002912">
    <property type="entry name" value="ACT_dom"/>
</dbReference>
<dbReference type="GO" id="GO:0008773">
    <property type="term" value="F:[protein-PII] uridylyltransferase activity"/>
    <property type="evidence" value="ECO:0007669"/>
    <property type="project" value="UniProtKB-UniRule"/>
</dbReference>
<evidence type="ECO:0000259" key="10">
    <source>
        <dbReference type="PROSITE" id="PS51831"/>
    </source>
</evidence>
<dbReference type="GO" id="GO:0006808">
    <property type="term" value="P:regulation of nitrogen utilization"/>
    <property type="evidence" value="ECO:0007669"/>
    <property type="project" value="UniProtKB-UniRule"/>
</dbReference>
<feature type="domain" description="ACT" evidence="9">
    <location>
        <begin position="829"/>
        <end position="899"/>
    </location>
</feature>
<dbReference type="SUPFAM" id="SSF109604">
    <property type="entry name" value="HD-domain/PDEase-like"/>
    <property type="match status" value="1"/>
</dbReference>
<dbReference type="AlphaFoldDB" id="B8GPS6"/>
<dbReference type="InterPro" id="IPR043519">
    <property type="entry name" value="NT_sf"/>
</dbReference>
<feature type="domain" description="ACT" evidence="9">
    <location>
        <begin position="720"/>
        <end position="796"/>
    </location>
</feature>
<comment type="function">
    <text evidence="8">Modifies, by uridylylation and deuridylylation, the PII regulatory proteins (GlnB and homologs), in response to the nitrogen status of the cell that GlnD senses through the glutamine level. Under low glutamine levels, catalyzes the conversion of the PII proteins and UTP to PII-UMP and PPi, while under higher glutamine levels, GlnD hydrolyzes PII-UMP to PII and UMP (deuridylylation). Thus, controls uridylylation state and activity of the PII proteins, and plays an important role in the regulation of nitrogen assimilation and metabolism.</text>
</comment>
<keyword evidence="4 8" id="KW-0378">Hydrolase</keyword>
<dbReference type="Gene3D" id="1.10.3210.10">
    <property type="entry name" value="Hypothetical protein af1432"/>
    <property type="match status" value="1"/>
</dbReference>
<dbReference type="CDD" id="cd05401">
    <property type="entry name" value="NT_GlnE_GlnD_like"/>
    <property type="match status" value="1"/>
</dbReference>
<dbReference type="InterPro" id="IPR003607">
    <property type="entry name" value="HD/PDEase_dom"/>
</dbReference>
<keyword evidence="3" id="KW-0677">Repeat</keyword>
<comment type="catalytic activity">
    <reaction evidence="8">
        <text>[protein-PII]-L-tyrosine + UTP = [protein-PII]-uridylyl-L-tyrosine + diphosphate</text>
        <dbReference type="Rhea" id="RHEA:13673"/>
        <dbReference type="Rhea" id="RHEA-COMP:12147"/>
        <dbReference type="Rhea" id="RHEA-COMP:12148"/>
        <dbReference type="ChEBI" id="CHEBI:33019"/>
        <dbReference type="ChEBI" id="CHEBI:46398"/>
        <dbReference type="ChEBI" id="CHEBI:46858"/>
        <dbReference type="ChEBI" id="CHEBI:90602"/>
        <dbReference type="EC" id="2.7.7.59"/>
    </reaction>
</comment>
<keyword evidence="1 8" id="KW-0808">Transferase</keyword>
<dbReference type="PROSITE" id="PS51671">
    <property type="entry name" value="ACT"/>
    <property type="match status" value="2"/>
</dbReference>
<gene>
    <name evidence="8" type="primary">glnD</name>
    <name evidence="11" type="ordered locus">Tgr7_1157</name>
</gene>
<comment type="activity regulation">
    <text evidence="8">Uridylyltransferase (UTase) activity is inhibited by glutamine, while glutamine activates uridylyl-removing (UR) activity.</text>
</comment>
<accession>B8GPS6</accession>
<organism evidence="11 12">
    <name type="scientific">Thioalkalivibrio sulfidiphilus (strain HL-EbGR7)</name>
    <dbReference type="NCBI Taxonomy" id="396588"/>
    <lineage>
        <taxon>Bacteria</taxon>
        <taxon>Pseudomonadati</taxon>
        <taxon>Pseudomonadota</taxon>
        <taxon>Gammaproteobacteria</taxon>
        <taxon>Chromatiales</taxon>
        <taxon>Ectothiorhodospiraceae</taxon>
        <taxon>Thioalkalivibrio</taxon>
    </lineage>
</organism>
<dbReference type="OrthoDB" id="9758038at2"/>
<evidence type="ECO:0000259" key="9">
    <source>
        <dbReference type="PROSITE" id="PS51671"/>
    </source>
</evidence>
<keyword evidence="6 8" id="KW-0511">Multifunctional enzyme</keyword>
<dbReference type="CDD" id="cd04900">
    <property type="entry name" value="ACT_UUR-like_1"/>
    <property type="match status" value="1"/>
</dbReference>
<dbReference type="Pfam" id="PF01909">
    <property type="entry name" value="NTP_transf_2"/>
    <property type="match status" value="1"/>
</dbReference>
<comment type="cofactor">
    <cofactor evidence="8">
        <name>Mg(2+)</name>
        <dbReference type="ChEBI" id="CHEBI:18420"/>
    </cofactor>
</comment>
<dbReference type="HAMAP" id="MF_00277">
    <property type="entry name" value="PII_uridylyl_transf"/>
    <property type="match status" value="1"/>
</dbReference>
<dbReference type="InterPro" id="IPR006674">
    <property type="entry name" value="HD_domain"/>
</dbReference>
<comment type="similarity">
    <text evidence="8">Belongs to the GlnD family.</text>
</comment>
<comment type="catalytic activity">
    <reaction evidence="8">
        <text>[protein-PII]-uridylyl-L-tyrosine + H2O = [protein-PII]-L-tyrosine + UMP + H(+)</text>
        <dbReference type="Rhea" id="RHEA:48600"/>
        <dbReference type="Rhea" id="RHEA-COMP:12147"/>
        <dbReference type="Rhea" id="RHEA-COMP:12148"/>
        <dbReference type="ChEBI" id="CHEBI:15377"/>
        <dbReference type="ChEBI" id="CHEBI:15378"/>
        <dbReference type="ChEBI" id="CHEBI:46858"/>
        <dbReference type="ChEBI" id="CHEBI:57865"/>
        <dbReference type="ChEBI" id="CHEBI:90602"/>
    </reaction>
</comment>
<evidence type="ECO:0000256" key="2">
    <source>
        <dbReference type="ARBA" id="ARBA00022695"/>
    </source>
</evidence>
<keyword evidence="5 8" id="KW-0460">Magnesium</keyword>
<evidence type="ECO:0000313" key="12">
    <source>
        <dbReference type="Proteomes" id="UP000002383"/>
    </source>
</evidence>
<dbReference type="GO" id="GO:0008081">
    <property type="term" value="F:phosphoric diester hydrolase activity"/>
    <property type="evidence" value="ECO:0007669"/>
    <property type="project" value="UniProtKB-UniRule"/>
</dbReference>
<dbReference type="SUPFAM" id="SSF81301">
    <property type="entry name" value="Nucleotidyltransferase"/>
    <property type="match status" value="1"/>
</dbReference>
<dbReference type="Gene3D" id="3.30.460.10">
    <property type="entry name" value="Beta Polymerase, domain 2"/>
    <property type="match status" value="1"/>
</dbReference>
<evidence type="ECO:0000256" key="5">
    <source>
        <dbReference type="ARBA" id="ARBA00022842"/>
    </source>
</evidence>
<evidence type="ECO:0000256" key="8">
    <source>
        <dbReference type="HAMAP-Rule" id="MF_00277"/>
    </source>
</evidence>
<feature type="region of interest" description="Uridylyltransferase" evidence="8">
    <location>
        <begin position="1"/>
        <end position="359"/>
    </location>
</feature>
<comment type="caution">
    <text evidence="8">Lacks conserved residue(s) required for the propagation of feature annotation.</text>
</comment>
<sequence length="899" mass="102061">MAIASPVEPRSHTDWVTLPDAVALPLDWGHHERTLRARLTDIKAYGDCLEAARRTLEAGFRSGVSVVELVHGRAAIIDRILALAWEGFGLEARPDMALIAVGGYGRGELHPGSDVDLLLLHDGPLAEETGEAISRFLTFLWDIGLQVGHSVRSLEECTEEAARDITVATNLMEARLLAGDDVLMGRLAAAMSPERTWASGEYFAAKLREQEMRHHRFGDTAYRLEPNLKESPGGLRDIQMIGWVSERHFGASSLHELVAQDFLNEAEYRDLVDGQTFLWRVRFALHTLTGRKEDRLLFDHQRALANQLGFTDQNHNLAVEQFMQQYFRTVMELERLNEMLLQHFREALLPGKGDDTPVPINRRFQDRHGYIETVHERVFEQHPQALLEIFLLLEQHPELQGVRAATIRQIRAHRHLIDEDFRASLASRSLFMEILRQPQGLTHQLRRMNRYGVLAAYLPAFGLIVGRMQYDLFHAFTVDEHTLFVIRNLRRFAVPELADELPHCSHVFKGIPKPELLYLAGLFHDIAKGRGGDHSELGAEEAREFCLNHGLSQYDANLVAWLVRAHLLMSLTAQRKDISDPDVVQDFAAQVGNNTRLDYLYLLTVADIRGTNPELWNSWKDSLLSTLYGATQRVLRRGLDNPPDQEELVHEAQTQALGLLRDQGMDETACLRLWEEFEPEYFLRHSADEIAWHTRAVLESGPDTRPLVRVRRETARGSTEIFLYTEDHPNLFALTTTALTQLGLDIVDARIITTPSGKTLDTFLVLEDEGHPVMDPLRMDEIAQVLTERLGNPDQPPTAVVRSTPRRLKHFNVPTRIEFGDRLHFNRTLLAITTGDRPGLLSRIGTTLTRCGIKVHNAKIATAGEQADDVFYITDLEDRPIQDRERQGEIEKALREALE</sequence>
<dbReference type="NCBIfam" id="TIGR01693">
    <property type="entry name" value="UTase_glnD"/>
    <property type="match status" value="1"/>
</dbReference>
<dbReference type="PROSITE" id="PS51831">
    <property type="entry name" value="HD"/>
    <property type="match status" value="1"/>
</dbReference>
<dbReference type="InterPro" id="IPR013546">
    <property type="entry name" value="PII_UdlTrfase/GS_AdlTrfase"/>
</dbReference>
<dbReference type="HOGENOM" id="CLU_012833_0_0_6"/>
<evidence type="ECO:0000256" key="1">
    <source>
        <dbReference type="ARBA" id="ARBA00022679"/>
    </source>
</evidence>
<dbReference type="EMBL" id="CP001339">
    <property type="protein sequence ID" value="ACL72243.1"/>
    <property type="molecule type" value="Genomic_DNA"/>
</dbReference>
<evidence type="ECO:0000256" key="4">
    <source>
        <dbReference type="ARBA" id="ARBA00022801"/>
    </source>
</evidence>
<dbReference type="GO" id="GO:0008893">
    <property type="term" value="F:guanosine-3',5'-bis(diphosphate) 3'-diphosphatase activity"/>
    <property type="evidence" value="ECO:0007669"/>
    <property type="project" value="UniProtKB-EC"/>
</dbReference>
<dbReference type="RefSeq" id="WP_012637726.1">
    <property type="nucleotide sequence ID" value="NC_011901.1"/>
</dbReference>
<dbReference type="SUPFAM" id="SSF81593">
    <property type="entry name" value="Nucleotidyltransferase substrate binding subunit/domain"/>
    <property type="match status" value="1"/>
</dbReference>
<dbReference type="Pfam" id="PF08335">
    <property type="entry name" value="GlnD_UR_UTase"/>
    <property type="match status" value="1"/>
</dbReference>
<dbReference type="PIRSF" id="PIRSF006288">
    <property type="entry name" value="PII_uridyltransf"/>
    <property type="match status" value="1"/>
</dbReference>
<dbReference type="KEGG" id="tgr:Tgr7_1157"/>
<protein>
    <recommendedName>
        <fullName evidence="8">Bifunctional uridylyltransferase/uridylyl-removing enzyme</fullName>
        <shortName evidence="8">UTase/UR</shortName>
    </recommendedName>
    <alternativeName>
        <fullName evidence="8">Bifunctional [protein-PII] modification enzyme</fullName>
    </alternativeName>
    <alternativeName>
        <fullName evidence="8">Bifunctional nitrogen sensor protein</fullName>
    </alternativeName>
    <domain>
        <recommendedName>
            <fullName evidence="8">[Protein-PII] uridylyltransferase</fullName>
            <shortName evidence="8">PII uridylyltransferase</shortName>
            <shortName evidence="8">UTase</shortName>
            <ecNumber evidence="8">2.7.7.59</ecNumber>
        </recommendedName>
    </domain>
    <domain>
        <recommendedName>
            <fullName evidence="8">[Protein-PII]-UMP uridylyl-removing enzyme</fullName>
            <shortName evidence="8">UR</shortName>
            <ecNumber evidence="8">3.1.4.-</ecNumber>
        </recommendedName>
    </domain>
</protein>
<evidence type="ECO:0000313" key="11">
    <source>
        <dbReference type="EMBL" id="ACL72243.1"/>
    </source>
</evidence>
<dbReference type="CDD" id="cd00077">
    <property type="entry name" value="HDc"/>
    <property type="match status" value="1"/>
</dbReference>
<dbReference type="Pfam" id="PF01966">
    <property type="entry name" value="HD"/>
    <property type="match status" value="1"/>
</dbReference>
<comment type="domain">
    <text evidence="8">Has four distinct domains: an N-terminal nucleotidyltransferase (NT) domain responsible for UTase activity, a central HD domain that encodes UR activity, and two C-terminal ACT domains that seem to have a role in glutamine sensing.</text>
</comment>
<name>B8GPS6_THISH</name>
<comment type="catalytic activity">
    <reaction evidence="7">
        <text>guanosine 3',5'-bis(diphosphate) + H2O = GDP + diphosphate + H(+)</text>
        <dbReference type="Rhea" id="RHEA:14253"/>
        <dbReference type="ChEBI" id="CHEBI:15377"/>
        <dbReference type="ChEBI" id="CHEBI:15378"/>
        <dbReference type="ChEBI" id="CHEBI:33019"/>
        <dbReference type="ChEBI" id="CHEBI:58189"/>
        <dbReference type="ChEBI" id="CHEBI:77828"/>
        <dbReference type="EC" id="3.1.7.2"/>
    </reaction>
</comment>
<reference evidence="11 12" key="1">
    <citation type="journal article" date="2011" name="Stand. Genomic Sci.">
        <title>Complete genome sequence of 'Thioalkalivibrio sulfidophilus' HL-EbGr7.</title>
        <authorList>
            <person name="Muyzer G."/>
            <person name="Sorokin D.Y."/>
            <person name="Mavromatis K."/>
            <person name="Lapidus A."/>
            <person name="Clum A."/>
            <person name="Ivanova N."/>
            <person name="Pati A."/>
            <person name="d'Haeseleer P."/>
            <person name="Woyke T."/>
            <person name="Kyrpides N.C."/>
        </authorList>
    </citation>
    <scope>NUCLEOTIDE SEQUENCE [LARGE SCALE GENOMIC DNA]</scope>
    <source>
        <strain evidence="11 12">HL-EbGR7</strain>
    </source>
</reference>
<dbReference type="InterPro" id="IPR002934">
    <property type="entry name" value="Polymerase_NTP_transf_dom"/>
</dbReference>
<dbReference type="Proteomes" id="UP000002383">
    <property type="component" value="Chromosome"/>
</dbReference>